<keyword evidence="3" id="KW-0677">Repeat</keyword>
<keyword evidence="9" id="KW-1185">Reference proteome</keyword>
<dbReference type="PROSITE" id="PS50110">
    <property type="entry name" value="RESPONSE_REGULATORY"/>
    <property type="match status" value="1"/>
</dbReference>
<organism evidence="8 9">
    <name type="scientific">Discostella pseudostelligera</name>
    <dbReference type="NCBI Taxonomy" id="259834"/>
    <lineage>
        <taxon>Eukaryota</taxon>
        <taxon>Sar</taxon>
        <taxon>Stramenopiles</taxon>
        <taxon>Ochrophyta</taxon>
        <taxon>Bacillariophyta</taxon>
        <taxon>Coscinodiscophyceae</taxon>
        <taxon>Thalassiosirophycidae</taxon>
        <taxon>Stephanodiscales</taxon>
        <taxon>Stephanodiscaceae</taxon>
        <taxon>Discostella</taxon>
    </lineage>
</organism>
<dbReference type="EMBL" id="JALLBG020000147">
    <property type="protein sequence ID" value="KAL3761788.1"/>
    <property type="molecule type" value="Genomic_DNA"/>
</dbReference>
<dbReference type="SMART" id="SM00368">
    <property type="entry name" value="LRR_RI"/>
    <property type="match status" value="7"/>
</dbReference>
<feature type="compositionally biased region" description="Low complexity" evidence="6">
    <location>
        <begin position="128"/>
        <end position="140"/>
    </location>
</feature>
<dbReference type="InterPro" id="IPR027038">
    <property type="entry name" value="RanGap"/>
</dbReference>
<feature type="modified residue" description="4-aspartylphosphate" evidence="4">
    <location>
        <position position="1328"/>
    </location>
</feature>
<dbReference type="Gene3D" id="3.80.10.10">
    <property type="entry name" value="Ribonuclease Inhibitor"/>
    <property type="match status" value="3"/>
</dbReference>
<keyword evidence="4" id="KW-0597">Phosphoprotein</keyword>
<feature type="compositionally biased region" description="Acidic residues" evidence="6">
    <location>
        <begin position="30"/>
        <end position="41"/>
    </location>
</feature>
<feature type="compositionally biased region" description="Basic and acidic residues" evidence="6">
    <location>
        <begin position="1095"/>
        <end position="1109"/>
    </location>
</feature>
<dbReference type="PANTHER" id="PTHR24113:SF12">
    <property type="entry name" value="RAN GTPASE-ACTIVATING PROTEIN 1"/>
    <property type="match status" value="1"/>
</dbReference>
<dbReference type="InterPro" id="IPR011006">
    <property type="entry name" value="CheY-like_superfamily"/>
</dbReference>
<dbReference type="SUPFAM" id="SSF52172">
    <property type="entry name" value="CheY-like"/>
    <property type="match status" value="1"/>
</dbReference>
<name>A0ABD3MDA9_9STRA</name>
<accession>A0ABD3MDA9</accession>
<keyword evidence="5" id="KW-0175">Coiled coil</keyword>
<dbReference type="InterPro" id="IPR000014">
    <property type="entry name" value="PAS"/>
</dbReference>
<feature type="region of interest" description="Disordered" evidence="6">
    <location>
        <begin position="1172"/>
        <end position="1199"/>
    </location>
</feature>
<dbReference type="SMART" id="SM00448">
    <property type="entry name" value="REC"/>
    <property type="match status" value="1"/>
</dbReference>
<feature type="region of interest" description="Disordered" evidence="6">
    <location>
        <begin position="1"/>
        <end position="105"/>
    </location>
</feature>
<evidence type="ECO:0000256" key="5">
    <source>
        <dbReference type="SAM" id="Coils"/>
    </source>
</evidence>
<keyword evidence="1" id="KW-0343">GTPase activation</keyword>
<feature type="compositionally biased region" description="Polar residues" evidence="6">
    <location>
        <begin position="90"/>
        <end position="99"/>
    </location>
</feature>
<feature type="compositionally biased region" description="Basic residues" evidence="6">
    <location>
        <begin position="165"/>
        <end position="179"/>
    </location>
</feature>
<gene>
    <name evidence="8" type="ORF">ACHAWU_001304</name>
</gene>
<sequence length="1422" mass="156871">MEHQLTHGLPSALSAMSMDDRQLEDRHNDDVDDDDEDDDGDDHQHHQHLQHDEKESRWQHRQRRRQDTAFVPSPQSPAAAAAAAAGAGGHTNSNSNHTNYLDGGEDHRRHIRHENYYHHESSFHPNAQQQQLQQQHLEPQYQRQQILEQMPHVMKLPPEGNNQNYHHHPNHHHHHHHHHQQEPNANNQHLQHQNLPAVVPAELQMAFDQLDQEIREVFHRLNPEQQVQALEMLAAQQQQMQMEQMEQLQQQQQQQQQLLMEQQEAMMTMMPTEHFLTIALNGTILGATEMVTGFPPSNLLWTSVYDLVHDDDLLSLHAIKTHFWERDQPDVEVYLRRRTIEGEWIWLVANVVSYIDSPVPGIIVHETIVRNEALANVVNRITRIASLLLQAVESSMGGSGGVDGGGSSVGSHAMDLAESPETVTAGSKKRPTTTSLEDPMMTAAAAAVAAGAGRADIQAMLSEAAKSTGVEAADTAAAEGQSDKYSSHRNKNSKDHLHYLKTGASLDLSRIILSMGEIKLVMLVLTGRLQVKDLKPLICLTLNTPEMDLVAATDEYYHLSEQLRLSGGGGSHMPSFVLNPPPPIAMINFSYTEFGDYGMEILSELIYAGNASLKSLDLSFCNISSQGLLSLCHGLKTRSARGLPSLQALALTGNTIEFDVAKQLGGALSTELHYHAVAQKGSWDASNQSLNRSSSSMLLSHSSSDGLRLLHLGCTSISSRSLIEILTGLGPTCPLEELKINSNKLGSKGAATLVAFLNGKSPENGNQPVLPKLNRIDVSYNNLGDIGTTKLIRAISKRAKINVTEASLSGNEIGSSCIERIMNIFLLHKLITLNLDNNCIGDQGCQLVAASLPSIPSLTRLNLAFNDIGYRGMATLMRALIGCESLTSLALSGIAMRISGAIAMGFTLAQHPRLSTLELHNCCLSQVAQCHIVAGIISNRWVPMKVIHGFRVGPPMVAIGALEVAAQHLTNEECLILRRDIQMKTLLQWVESNRNSSTDNNDPNLLSNVSAPPQSMYLRMLDWLGRIPFDESELMDLQRYFYDTSYGEGDQRSRNNLKHRGDILAALASEVVEEILESEPVVYSYSDNSIGLDLSKLDEGSSSERDEAAGNRFGSMQPSTSSDYAPQASADIALMSGANNEVQISNRTPSFAASLSSTLPSSIPKDISAARSSMSTLSMGGMRKSDSRDSRSSNSMSSFNQLDNIQHKARITMFPHFAAKLDNLKAVAQEMMDNECDPEQQDIVAQQFAEASLTILRQLRYHCMESGLDGWRQGKLRRKILIVDDSVVTRKLVTRAFEKANFIVDTAEDGVMGVNKMKESIYDIAFMDIDMPVMNGFDATKAFRMWEDAVRPGARQPICALTAAHVADFDKCELMKFKDAGLDVMESKPCNISRLFKVVDDVAPMFSDLSINASQYDSSAVS</sequence>
<dbReference type="Gene3D" id="3.30.450.20">
    <property type="entry name" value="PAS domain"/>
    <property type="match status" value="1"/>
</dbReference>
<feature type="region of interest" description="Disordered" evidence="6">
    <location>
        <begin position="418"/>
        <end position="438"/>
    </location>
</feature>
<feature type="coiled-coil region" evidence="5">
    <location>
        <begin position="234"/>
        <end position="265"/>
    </location>
</feature>
<feature type="region of interest" description="Disordered" evidence="6">
    <location>
        <begin position="121"/>
        <end position="140"/>
    </location>
</feature>
<dbReference type="Pfam" id="PF13516">
    <property type="entry name" value="LRR_6"/>
    <property type="match status" value="3"/>
</dbReference>
<dbReference type="CDD" id="cd17546">
    <property type="entry name" value="REC_hyHK_CKI1_RcsC-like"/>
    <property type="match status" value="1"/>
</dbReference>
<dbReference type="SUPFAM" id="SSF55785">
    <property type="entry name" value="PYP-like sensor domain (PAS domain)"/>
    <property type="match status" value="1"/>
</dbReference>
<feature type="region of interest" description="Disordered" evidence="6">
    <location>
        <begin position="154"/>
        <end position="188"/>
    </location>
</feature>
<protein>
    <recommendedName>
        <fullName evidence="7">Response regulatory domain-containing protein</fullName>
    </recommendedName>
</protein>
<evidence type="ECO:0000256" key="6">
    <source>
        <dbReference type="SAM" id="MobiDB-lite"/>
    </source>
</evidence>
<feature type="compositionally biased region" description="Polar residues" evidence="6">
    <location>
        <begin position="1114"/>
        <end position="1124"/>
    </location>
</feature>
<evidence type="ECO:0000256" key="1">
    <source>
        <dbReference type="ARBA" id="ARBA00022468"/>
    </source>
</evidence>
<feature type="region of interest" description="Disordered" evidence="6">
    <location>
        <begin position="1094"/>
        <end position="1125"/>
    </location>
</feature>
<comment type="caution">
    <text evidence="8">The sequence shown here is derived from an EMBL/GenBank/DDBJ whole genome shotgun (WGS) entry which is preliminary data.</text>
</comment>
<dbReference type="Pfam" id="PF00072">
    <property type="entry name" value="Response_reg"/>
    <property type="match status" value="1"/>
</dbReference>
<evidence type="ECO:0000313" key="8">
    <source>
        <dbReference type="EMBL" id="KAL3761788.1"/>
    </source>
</evidence>
<proteinExistence type="predicted"/>
<evidence type="ECO:0000256" key="3">
    <source>
        <dbReference type="ARBA" id="ARBA00022737"/>
    </source>
</evidence>
<dbReference type="PANTHER" id="PTHR24113">
    <property type="entry name" value="RAN GTPASE-ACTIVATING PROTEIN 1"/>
    <property type="match status" value="1"/>
</dbReference>
<dbReference type="InterPro" id="IPR001611">
    <property type="entry name" value="Leu-rich_rpt"/>
</dbReference>
<reference evidence="8 9" key="1">
    <citation type="submission" date="2024-10" db="EMBL/GenBank/DDBJ databases">
        <title>Updated reference genomes for cyclostephanoid diatoms.</title>
        <authorList>
            <person name="Roberts W.R."/>
            <person name="Alverson A.J."/>
        </authorList>
    </citation>
    <scope>NUCLEOTIDE SEQUENCE [LARGE SCALE GENOMIC DNA]</scope>
    <source>
        <strain evidence="8 9">AJA232-27</strain>
    </source>
</reference>
<dbReference type="Gene3D" id="3.40.50.2300">
    <property type="match status" value="1"/>
</dbReference>
<dbReference type="Proteomes" id="UP001530293">
    <property type="component" value="Unassembled WGS sequence"/>
</dbReference>
<dbReference type="InterPro" id="IPR035965">
    <property type="entry name" value="PAS-like_dom_sf"/>
</dbReference>
<evidence type="ECO:0000313" key="9">
    <source>
        <dbReference type="Proteomes" id="UP001530293"/>
    </source>
</evidence>
<feature type="compositionally biased region" description="Basic and acidic residues" evidence="6">
    <location>
        <begin position="49"/>
        <end position="58"/>
    </location>
</feature>
<dbReference type="GO" id="GO:0005096">
    <property type="term" value="F:GTPase activator activity"/>
    <property type="evidence" value="ECO:0007669"/>
    <property type="project" value="UniProtKB-KW"/>
</dbReference>
<dbReference type="InterPro" id="IPR001789">
    <property type="entry name" value="Sig_transdc_resp-reg_receiver"/>
</dbReference>
<feature type="compositionally biased region" description="Basic and acidic residues" evidence="6">
    <location>
        <begin position="18"/>
        <end position="29"/>
    </location>
</feature>
<feature type="domain" description="Response regulatory" evidence="7">
    <location>
        <begin position="1279"/>
        <end position="1403"/>
    </location>
</feature>
<evidence type="ECO:0000256" key="4">
    <source>
        <dbReference type="PROSITE-ProRule" id="PRU00169"/>
    </source>
</evidence>
<dbReference type="InterPro" id="IPR032675">
    <property type="entry name" value="LRR_dom_sf"/>
</dbReference>
<keyword evidence="2" id="KW-0433">Leucine-rich repeat</keyword>
<dbReference type="CDD" id="cd00130">
    <property type="entry name" value="PAS"/>
    <property type="match status" value="1"/>
</dbReference>
<dbReference type="SUPFAM" id="SSF52047">
    <property type="entry name" value="RNI-like"/>
    <property type="match status" value="1"/>
</dbReference>
<evidence type="ECO:0000259" key="7">
    <source>
        <dbReference type="PROSITE" id="PS50110"/>
    </source>
</evidence>
<evidence type="ECO:0000256" key="2">
    <source>
        <dbReference type="ARBA" id="ARBA00022614"/>
    </source>
</evidence>